<name>A0ACC0DCP3_9PEZI</name>
<comment type="caution">
    <text evidence="1">The sequence shown here is derived from an EMBL/GenBank/DDBJ whole genome shotgun (WGS) entry which is preliminary data.</text>
</comment>
<dbReference type="Proteomes" id="UP001497680">
    <property type="component" value="Unassembled WGS sequence"/>
</dbReference>
<reference evidence="1 2" key="1">
    <citation type="journal article" date="2022" name="New Phytol.">
        <title>Ecological generalism drives hyperdiversity of secondary metabolite gene clusters in xylarialean endophytes.</title>
        <authorList>
            <person name="Franco M.E.E."/>
            <person name="Wisecaver J.H."/>
            <person name="Arnold A.E."/>
            <person name="Ju Y.M."/>
            <person name="Slot J.C."/>
            <person name="Ahrendt S."/>
            <person name="Moore L.P."/>
            <person name="Eastman K.E."/>
            <person name="Scott K."/>
            <person name="Konkel Z."/>
            <person name="Mondo S.J."/>
            <person name="Kuo A."/>
            <person name="Hayes R.D."/>
            <person name="Haridas S."/>
            <person name="Andreopoulos B."/>
            <person name="Riley R."/>
            <person name="LaButti K."/>
            <person name="Pangilinan J."/>
            <person name="Lipzen A."/>
            <person name="Amirebrahimi M."/>
            <person name="Yan J."/>
            <person name="Adam C."/>
            <person name="Keymanesh K."/>
            <person name="Ng V."/>
            <person name="Louie K."/>
            <person name="Northen T."/>
            <person name="Drula E."/>
            <person name="Henrissat B."/>
            <person name="Hsieh H.M."/>
            <person name="Youens-Clark K."/>
            <person name="Lutzoni F."/>
            <person name="Miadlikowska J."/>
            <person name="Eastwood D.C."/>
            <person name="Hamelin R.C."/>
            <person name="Grigoriev I.V."/>
            <person name="U'Ren J.M."/>
        </authorList>
    </citation>
    <scope>NUCLEOTIDE SEQUENCE [LARGE SCALE GENOMIC DNA]</scope>
    <source>
        <strain evidence="1 2">ER1909</strain>
    </source>
</reference>
<dbReference type="EMBL" id="MU394291">
    <property type="protein sequence ID" value="KAI6090423.1"/>
    <property type="molecule type" value="Genomic_DNA"/>
</dbReference>
<sequence length="293" mass="32306">MQAPDLLAYAASLSPAAYCQLFYVTAAAAVLAIAAAPESIQDLLTQYGARSAAAGTSDGKGSEEAGNGLFTRVVGWATSVGKVPHSWFKHFYILSLSCSVFWAAQFICRGRILDAIARNQALKEPVSMSIDQVILMWFLMVLQGARRLYEYAFILRPSSSKMWIIHWVLGLAFYSCTSVSIWIEGSSSIQSFDQKTFAVAIPSLNIIFGVLAFAVSWTMQHRCHSYLSGLKKYSLPEDVAAPKGQLYNRTLICALLFVTANLGVTAHGTKKWYAEKFGRETVKGKWKMIPLVF</sequence>
<accession>A0ACC0DCP3</accession>
<organism evidence="1 2">
    <name type="scientific">Hypoxylon rubiginosum</name>
    <dbReference type="NCBI Taxonomy" id="110542"/>
    <lineage>
        <taxon>Eukaryota</taxon>
        <taxon>Fungi</taxon>
        <taxon>Dikarya</taxon>
        <taxon>Ascomycota</taxon>
        <taxon>Pezizomycotina</taxon>
        <taxon>Sordariomycetes</taxon>
        <taxon>Xylariomycetidae</taxon>
        <taxon>Xylariales</taxon>
        <taxon>Hypoxylaceae</taxon>
        <taxon>Hypoxylon</taxon>
    </lineage>
</organism>
<evidence type="ECO:0000313" key="2">
    <source>
        <dbReference type="Proteomes" id="UP001497680"/>
    </source>
</evidence>
<keyword evidence="2" id="KW-1185">Reference proteome</keyword>
<protein>
    <submittedName>
        <fullName evidence="1">Uncharacterized protein</fullName>
    </submittedName>
</protein>
<proteinExistence type="predicted"/>
<gene>
    <name evidence="1" type="ORF">F4821DRAFT_256137</name>
</gene>
<evidence type="ECO:0000313" key="1">
    <source>
        <dbReference type="EMBL" id="KAI6090423.1"/>
    </source>
</evidence>